<accession>A0A645HAJ7</accession>
<sequence length="48" mass="5379">MEQEVLILPVSEESAKKRTITVQFSAMPGSRTAKITEVRLLSRYDATP</sequence>
<organism evidence="1">
    <name type="scientific">bioreactor metagenome</name>
    <dbReference type="NCBI Taxonomy" id="1076179"/>
    <lineage>
        <taxon>unclassified sequences</taxon>
        <taxon>metagenomes</taxon>
        <taxon>ecological metagenomes</taxon>
    </lineage>
</organism>
<evidence type="ECO:0000313" key="1">
    <source>
        <dbReference type="EMBL" id="MPN36055.1"/>
    </source>
</evidence>
<protein>
    <submittedName>
        <fullName evidence="1">Uncharacterized protein</fullName>
    </submittedName>
</protein>
<name>A0A645HAJ7_9ZZZZ</name>
<gene>
    <name evidence="1" type="ORF">SDC9_183560</name>
</gene>
<proteinExistence type="predicted"/>
<reference evidence="1" key="1">
    <citation type="submission" date="2019-08" db="EMBL/GenBank/DDBJ databases">
        <authorList>
            <person name="Kucharzyk K."/>
            <person name="Murdoch R.W."/>
            <person name="Higgins S."/>
            <person name="Loffler F."/>
        </authorList>
    </citation>
    <scope>NUCLEOTIDE SEQUENCE</scope>
</reference>
<comment type="caution">
    <text evidence="1">The sequence shown here is derived from an EMBL/GenBank/DDBJ whole genome shotgun (WGS) entry which is preliminary data.</text>
</comment>
<dbReference type="EMBL" id="VSSQ01089975">
    <property type="protein sequence ID" value="MPN36055.1"/>
    <property type="molecule type" value="Genomic_DNA"/>
</dbReference>
<dbReference type="AlphaFoldDB" id="A0A645HAJ7"/>